<sequence length="215" mass="23335">MSTFFTFSLTYFNTSTFLSHSEKSTSIFSILPVLAISLSSFFITPGLTVLICGLWFGHIIVAIIFPPNAGLVINNPWFSSSISRDVQSAVSPVPIVALTLGAKSLPIVVAPTKTISGSFLFITSVRALVYVLVKYTSKFLSSTQTTSSAPYCISSSLKSSILWPNNTALNLLFILSANSLPFPNNSKETFCNSPLLCSTKTITLIVFPPINYYFS</sequence>
<accession>A0A645BUP7</accession>
<dbReference type="AlphaFoldDB" id="A0A645BUP7"/>
<organism evidence="2">
    <name type="scientific">bioreactor metagenome</name>
    <dbReference type="NCBI Taxonomy" id="1076179"/>
    <lineage>
        <taxon>unclassified sequences</taxon>
        <taxon>metagenomes</taxon>
        <taxon>ecological metagenomes</taxon>
    </lineage>
</organism>
<keyword evidence="1" id="KW-1133">Transmembrane helix</keyword>
<name>A0A645BUP7_9ZZZZ</name>
<protein>
    <submittedName>
        <fullName evidence="2">Uncharacterized protein</fullName>
    </submittedName>
</protein>
<evidence type="ECO:0000256" key="1">
    <source>
        <dbReference type="SAM" id="Phobius"/>
    </source>
</evidence>
<reference evidence="2" key="1">
    <citation type="submission" date="2019-08" db="EMBL/GenBank/DDBJ databases">
        <authorList>
            <person name="Kucharzyk K."/>
            <person name="Murdoch R.W."/>
            <person name="Higgins S."/>
            <person name="Loffler F."/>
        </authorList>
    </citation>
    <scope>NUCLEOTIDE SEQUENCE</scope>
</reference>
<dbReference type="EMBL" id="VSSQ01022467">
    <property type="protein sequence ID" value="MPM68798.1"/>
    <property type="molecule type" value="Genomic_DNA"/>
</dbReference>
<comment type="caution">
    <text evidence="2">The sequence shown here is derived from an EMBL/GenBank/DDBJ whole genome shotgun (WGS) entry which is preliminary data.</text>
</comment>
<keyword evidence="1" id="KW-0472">Membrane</keyword>
<proteinExistence type="predicted"/>
<evidence type="ECO:0000313" key="2">
    <source>
        <dbReference type="EMBL" id="MPM68798.1"/>
    </source>
</evidence>
<keyword evidence="1" id="KW-0812">Transmembrane</keyword>
<gene>
    <name evidence="2" type="ORF">SDC9_115732</name>
</gene>
<feature type="transmembrane region" description="Helical" evidence="1">
    <location>
        <begin position="115"/>
        <end position="133"/>
    </location>
</feature>
<feature type="transmembrane region" description="Helical" evidence="1">
    <location>
        <begin position="25"/>
        <end position="43"/>
    </location>
</feature>
<feature type="transmembrane region" description="Helical" evidence="1">
    <location>
        <begin position="55"/>
        <end position="77"/>
    </location>
</feature>